<dbReference type="Proteomes" id="UP000334990">
    <property type="component" value="Unassembled WGS sequence"/>
</dbReference>
<proteinExistence type="predicted"/>
<dbReference type="AlphaFoldDB" id="A0A5M3WGM2"/>
<keyword evidence="3" id="KW-1185">Reference proteome</keyword>
<organism evidence="2 3">
    <name type="scientific">Acrocarpospora corrugata</name>
    <dbReference type="NCBI Taxonomy" id="35763"/>
    <lineage>
        <taxon>Bacteria</taxon>
        <taxon>Bacillati</taxon>
        <taxon>Actinomycetota</taxon>
        <taxon>Actinomycetes</taxon>
        <taxon>Streptosporangiales</taxon>
        <taxon>Streptosporangiaceae</taxon>
        <taxon>Acrocarpospora</taxon>
    </lineage>
</organism>
<feature type="compositionally biased region" description="Basic and acidic residues" evidence="1">
    <location>
        <begin position="29"/>
        <end position="38"/>
    </location>
</feature>
<sequence>MLFDLPLRVEMGDAADTFRAADGGVDEVPDPRRQRGVDDGDALGDLSLEPGGTGVLHAEDAVDTVEGGPQGRRIRHVAAEDPYAAGA</sequence>
<evidence type="ECO:0000313" key="2">
    <source>
        <dbReference type="EMBL" id="GES06251.1"/>
    </source>
</evidence>
<gene>
    <name evidence="2" type="ORF">Acor_83200</name>
</gene>
<reference evidence="2 3" key="1">
    <citation type="submission" date="2019-10" db="EMBL/GenBank/DDBJ databases">
        <title>Whole genome shotgun sequence of Acrocarpospora corrugata NBRC 13972.</title>
        <authorList>
            <person name="Ichikawa N."/>
            <person name="Kimura A."/>
            <person name="Kitahashi Y."/>
            <person name="Komaki H."/>
            <person name="Oguchi A."/>
        </authorList>
    </citation>
    <scope>NUCLEOTIDE SEQUENCE [LARGE SCALE GENOMIC DNA]</scope>
    <source>
        <strain evidence="2 3">NBRC 13972</strain>
    </source>
</reference>
<feature type="region of interest" description="Disordered" evidence="1">
    <location>
        <begin position="20"/>
        <end position="42"/>
    </location>
</feature>
<evidence type="ECO:0000313" key="3">
    <source>
        <dbReference type="Proteomes" id="UP000334990"/>
    </source>
</evidence>
<accession>A0A5M3WGM2</accession>
<name>A0A5M3WGM2_9ACTN</name>
<dbReference type="EMBL" id="BLAD01000142">
    <property type="protein sequence ID" value="GES06251.1"/>
    <property type="molecule type" value="Genomic_DNA"/>
</dbReference>
<comment type="caution">
    <text evidence="2">The sequence shown here is derived from an EMBL/GenBank/DDBJ whole genome shotgun (WGS) entry which is preliminary data.</text>
</comment>
<evidence type="ECO:0000256" key="1">
    <source>
        <dbReference type="SAM" id="MobiDB-lite"/>
    </source>
</evidence>
<protein>
    <submittedName>
        <fullName evidence="2">Uncharacterized protein</fullName>
    </submittedName>
</protein>